<sequence length="475" mass="54409">MALTLKDEDGRPYMIRIKQRGMEHYDPERVALMTEGPPPQPEGRKLEEIPTFMQPWKRFPLNFPDNSHLPIFGEKELFRGTSNTIALEFKNKGNDFFRRRKWWDAREAYIEAFEFGPDDPELVEVLWLNMAAANIELKYWPGVLGPAAKAITLNLKSIKGYFRAARALVHYERYEEAIDCCKRALQVDPSNEAILDLLDDPRLGGKTSIQTKTELALQALEKAYQDNQFIILQPPAIQLDPSNLPYIKPTLPKDQGDFELFFNLIFKYSERNAMDIFVGASTGMTVIGLLKAVLQGPNHPPGIWCSKTHFDPCNKSRSHAQIVKIQAQKKTLEDGKEKHPLWDPAFQYLPHNVRIYLETYNRQVLKVERSQTIGQILRAVTQKPENDKTCLEGGSIVFNMFRPNCKAEKLWLEGKGRKGFALAHPKYKQPNKKAMLASGQLRTWVLVSPRDNLEEISIAARTEMLNRAEVVCDRA</sequence>
<dbReference type="InterPro" id="IPR011990">
    <property type="entry name" value="TPR-like_helical_dom_sf"/>
</dbReference>
<dbReference type="PANTHER" id="PTHR46035">
    <property type="entry name" value="TETRATRICOPEPTIDE REPEAT PROTEIN 4"/>
    <property type="match status" value="1"/>
</dbReference>
<dbReference type="GO" id="GO:0051879">
    <property type="term" value="F:Hsp90 protein binding"/>
    <property type="evidence" value="ECO:0007669"/>
    <property type="project" value="TreeGrafter"/>
</dbReference>
<dbReference type="GO" id="GO:0030544">
    <property type="term" value="F:Hsp70 protein binding"/>
    <property type="evidence" value="ECO:0007669"/>
    <property type="project" value="TreeGrafter"/>
</dbReference>
<proteinExistence type="predicted"/>
<feature type="repeat" description="TPR" evidence="1">
    <location>
        <begin position="158"/>
        <end position="191"/>
    </location>
</feature>
<keyword evidence="1" id="KW-0802">TPR repeat</keyword>
<dbReference type="EMBL" id="LN679102">
    <property type="protein sequence ID" value="CEL57704.1"/>
    <property type="molecule type" value="Genomic_DNA"/>
</dbReference>
<dbReference type="GO" id="GO:0005634">
    <property type="term" value="C:nucleus"/>
    <property type="evidence" value="ECO:0007669"/>
    <property type="project" value="TreeGrafter"/>
</dbReference>
<dbReference type="Proteomes" id="UP000059188">
    <property type="component" value="Unassembled WGS sequence"/>
</dbReference>
<name>A0A0B7FLB6_THACB</name>
<dbReference type="InterPro" id="IPR019734">
    <property type="entry name" value="TPR_rpt"/>
</dbReference>
<organism evidence="2 3">
    <name type="scientific">Thanatephorus cucumeris (strain AG1-IB / isolate 7/3/14)</name>
    <name type="common">Lettuce bottom rot fungus</name>
    <name type="synonym">Rhizoctonia solani</name>
    <dbReference type="NCBI Taxonomy" id="1108050"/>
    <lineage>
        <taxon>Eukaryota</taxon>
        <taxon>Fungi</taxon>
        <taxon>Dikarya</taxon>
        <taxon>Basidiomycota</taxon>
        <taxon>Agaricomycotina</taxon>
        <taxon>Agaricomycetes</taxon>
        <taxon>Cantharellales</taxon>
        <taxon>Ceratobasidiaceae</taxon>
        <taxon>Rhizoctonia</taxon>
        <taxon>Rhizoctonia solani AG-1</taxon>
    </lineage>
</organism>
<dbReference type="STRING" id="1108050.A0A0B7FLB6"/>
<protein>
    <submittedName>
        <fullName evidence="2">Hsp70/Hsp90 co-chaperone CNS1</fullName>
    </submittedName>
</protein>
<evidence type="ECO:0000313" key="3">
    <source>
        <dbReference type="Proteomes" id="UP000059188"/>
    </source>
</evidence>
<dbReference type="SMART" id="SM00028">
    <property type="entry name" value="TPR"/>
    <property type="match status" value="2"/>
</dbReference>
<dbReference type="GO" id="GO:0005829">
    <property type="term" value="C:cytosol"/>
    <property type="evidence" value="ECO:0007669"/>
    <property type="project" value="TreeGrafter"/>
</dbReference>
<dbReference type="Pfam" id="PF00515">
    <property type="entry name" value="TPR_1"/>
    <property type="match status" value="1"/>
</dbReference>
<dbReference type="AlphaFoldDB" id="A0A0B7FLB6"/>
<keyword evidence="3" id="KW-1185">Reference proteome</keyword>
<dbReference type="PROSITE" id="PS50005">
    <property type="entry name" value="TPR"/>
    <property type="match status" value="1"/>
</dbReference>
<evidence type="ECO:0000256" key="1">
    <source>
        <dbReference type="PROSITE-ProRule" id="PRU00339"/>
    </source>
</evidence>
<reference evidence="2 3" key="1">
    <citation type="submission" date="2014-11" db="EMBL/GenBank/DDBJ databases">
        <authorList>
            <person name="Wibberg Daniel"/>
        </authorList>
    </citation>
    <scope>NUCLEOTIDE SEQUENCE [LARGE SCALE GENOMIC DNA]</scope>
    <source>
        <strain evidence="2">Rhizoctonia solani AG1-IB 7/3/14</strain>
    </source>
</reference>
<dbReference type="OrthoDB" id="420195at2759"/>
<dbReference type="SUPFAM" id="SSF48452">
    <property type="entry name" value="TPR-like"/>
    <property type="match status" value="1"/>
</dbReference>
<dbReference type="PANTHER" id="PTHR46035:SF1">
    <property type="entry name" value="TETRATRICOPEPTIDE REPEAT PROTEIN 4"/>
    <property type="match status" value="1"/>
</dbReference>
<evidence type="ECO:0000313" key="2">
    <source>
        <dbReference type="EMBL" id="CEL57704.1"/>
    </source>
</evidence>
<dbReference type="GO" id="GO:0006457">
    <property type="term" value="P:protein folding"/>
    <property type="evidence" value="ECO:0007669"/>
    <property type="project" value="TreeGrafter"/>
</dbReference>
<gene>
    <name evidence="2" type="ORF">RSOLAG1IB_02448</name>
</gene>
<accession>A0A0B7FLB6</accession>
<dbReference type="Gene3D" id="1.25.40.10">
    <property type="entry name" value="Tetratricopeptide repeat domain"/>
    <property type="match status" value="1"/>
</dbReference>